<accession>A0A5S3VA85</accession>
<gene>
    <name evidence="4" type="ORF">CWC19_08295</name>
</gene>
<dbReference type="RefSeq" id="WP_138591442.1">
    <property type="nucleotide sequence ID" value="NZ_PNBX01000030.1"/>
</dbReference>
<comment type="caution">
    <text evidence="4">The sequence shown here is derived from an EMBL/GenBank/DDBJ whole genome shotgun (WGS) entry which is preliminary data.</text>
</comment>
<dbReference type="Gene3D" id="3.40.50.10090">
    <property type="match status" value="2"/>
</dbReference>
<organism evidence="4 5">
    <name type="scientific">Pseudoalteromonas aurantia</name>
    <dbReference type="NCBI Taxonomy" id="43654"/>
    <lineage>
        <taxon>Bacteria</taxon>
        <taxon>Pseudomonadati</taxon>
        <taxon>Pseudomonadota</taxon>
        <taxon>Gammaproteobacteria</taxon>
        <taxon>Alteromonadales</taxon>
        <taxon>Pseudoalteromonadaceae</taxon>
        <taxon>Pseudoalteromonas</taxon>
    </lineage>
</organism>
<keyword evidence="2" id="KW-0812">Transmembrane</keyword>
<keyword evidence="2" id="KW-0472">Membrane</keyword>
<protein>
    <submittedName>
        <fullName evidence="4">Uroporphyrinogen-III synthase</fullName>
    </submittedName>
</protein>
<dbReference type="Pfam" id="PF02602">
    <property type="entry name" value="HEM4"/>
    <property type="match status" value="1"/>
</dbReference>
<reference evidence="4 5" key="1">
    <citation type="submission" date="2018-01" db="EMBL/GenBank/DDBJ databases">
        <authorList>
            <person name="Paulsen S."/>
            <person name="Gram L.K."/>
        </authorList>
    </citation>
    <scope>NUCLEOTIDE SEQUENCE [LARGE SCALE GENOMIC DNA]</scope>
    <source>
        <strain evidence="4 5">S3790</strain>
    </source>
</reference>
<dbReference type="InterPro" id="IPR007470">
    <property type="entry name" value="HemX"/>
</dbReference>
<evidence type="ECO:0000256" key="1">
    <source>
        <dbReference type="SAM" id="Coils"/>
    </source>
</evidence>
<keyword evidence="2" id="KW-1133">Transmembrane helix</keyword>
<reference evidence="5" key="2">
    <citation type="submission" date="2019-06" db="EMBL/GenBank/DDBJ databases">
        <title>Co-occurence of chitin degradation, pigmentation and bioactivity in marine Pseudoalteromonas.</title>
        <authorList>
            <person name="Sonnenschein E.C."/>
            <person name="Bech P.K."/>
        </authorList>
    </citation>
    <scope>NUCLEOTIDE SEQUENCE [LARGE SCALE GENOMIC DNA]</scope>
    <source>
        <strain evidence="5">S3790</strain>
    </source>
</reference>
<dbReference type="EMBL" id="PNBX01000030">
    <property type="protein sequence ID" value="TMO68755.1"/>
    <property type="molecule type" value="Genomic_DNA"/>
</dbReference>
<feature type="domain" description="Tetrapyrrole biosynthesis uroporphyrinogen III synthase" evidence="3">
    <location>
        <begin position="14"/>
        <end position="214"/>
    </location>
</feature>
<evidence type="ECO:0000259" key="3">
    <source>
        <dbReference type="Pfam" id="PF02602"/>
    </source>
</evidence>
<sequence length="595" mass="65311">MAIAITRPEGKGEQLAELLIAQQIDIVKTPVLELEMLPVNNTQLSPIDDADVIIFISQDAVKGLATHLPQLPSTATLVAVGEQTAKVIDKVYAREAQTPVQQDSEGVLALPQLQSIADKQVVIVKGEGGRTLLAKTLKARGALLNQCLVYRRTPVLAPSDTWLDHWREAKIDGIVITSNAAINAIFNTTNKVLLAWLNQCHFYLVSQRSADHLMLQHQVASSHITVASGPNDEAIFKCIMPEQTQQGSQMSELQNQQNETHAVESKPVKQKISKVGVLALLVALAGGTATAGLIIHGQQISDKTYLALAQLQQQNSQLSEQLSTTREQLVQLQNQQKQVDMQIESRLAAQAQQFDTQLQAALSSAQQQVSGALSSEVLYLQRMAQFKASAEQDFQGSIAVLQRLSEVLQHEPNTTGVLSAIAQDIALLNAQTKPHLESRYLQLHGLLAQVPELELQTVRLPEQTAAPTAQLSSDVSDWQANLLRTWKNLVDDFITIRHREVAVIDPLLDKQEQQLLKAQLRSHLSQAQSALMDKQASVFFSALSSAQQTLTSYFKMDSAAVQAMHDELVLMQGQSLAFNQTVQLRSAKAVHGWLK</sequence>
<feature type="transmembrane region" description="Helical" evidence="2">
    <location>
        <begin position="275"/>
        <end position="295"/>
    </location>
</feature>
<dbReference type="Pfam" id="PF04375">
    <property type="entry name" value="HemX"/>
    <property type="match status" value="1"/>
</dbReference>
<dbReference type="PANTHER" id="PTHR38043:SF1">
    <property type="entry name" value="PROTEIN HEMX"/>
    <property type="match status" value="1"/>
</dbReference>
<name>A0A5S3VA85_9GAMM</name>
<keyword evidence="1" id="KW-0175">Coiled coil</keyword>
<evidence type="ECO:0000313" key="5">
    <source>
        <dbReference type="Proteomes" id="UP000307217"/>
    </source>
</evidence>
<proteinExistence type="predicted"/>
<feature type="coiled-coil region" evidence="1">
    <location>
        <begin position="308"/>
        <end position="335"/>
    </location>
</feature>
<dbReference type="OrthoDB" id="5739852at2"/>
<dbReference type="CDD" id="cd06578">
    <property type="entry name" value="HemD"/>
    <property type="match status" value="1"/>
</dbReference>
<dbReference type="PANTHER" id="PTHR38043">
    <property type="entry name" value="PROTEIN HEMX"/>
    <property type="match status" value="1"/>
</dbReference>
<dbReference type="InterPro" id="IPR036108">
    <property type="entry name" value="4pyrrol_syn_uPrphyn_synt_sf"/>
</dbReference>
<evidence type="ECO:0000256" key="2">
    <source>
        <dbReference type="SAM" id="Phobius"/>
    </source>
</evidence>
<dbReference type="SUPFAM" id="SSF69618">
    <property type="entry name" value="HemD-like"/>
    <property type="match status" value="1"/>
</dbReference>
<evidence type="ECO:0000313" key="4">
    <source>
        <dbReference type="EMBL" id="TMO68755.1"/>
    </source>
</evidence>
<dbReference type="GO" id="GO:0033014">
    <property type="term" value="P:tetrapyrrole biosynthetic process"/>
    <property type="evidence" value="ECO:0007669"/>
    <property type="project" value="InterPro"/>
</dbReference>
<dbReference type="InterPro" id="IPR003754">
    <property type="entry name" value="4pyrrol_synth_uPrphyn_synth"/>
</dbReference>
<dbReference type="Proteomes" id="UP000307217">
    <property type="component" value="Unassembled WGS sequence"/>
</dbReference>
<dbReference type="AlphaFoldDB" id="A0A5S3VA85"/>
<dbReference type="GO" id="GO:0004852">
    <property type="term" value="F:uroporphyrinogen-III synthase activity"/>
    <property type="evidence" value="ECO:0007669"/>
    <property type="project" value="InterPro"/>
</dbReference>